<feature type="region of interest" description="Disordered" evidence="1">
    <location>
        <begin position="181"/>
        <end position="207"/>
    </location>
</feature>
<gene>
    <name evidence="3" type="ORF">M747DRAFT_349116</name>
</gene>
<dbReference type="InterPro" id="IPR022124">
    <property type="entry name" value="DUF3659"/>
</dbReference>
<dbReference type="VEuPathDB" id="FungiDB:M747DRAFT_349116"/>
<reference evidence="3 4" key="1">
    <citation type="submission" date="2018-07" db="EMBL/GenBank/DDBJ databases">
        <title>Section-level genome sequencing of Aspergillus section Nigri to investigate inter- and intra-species variation.</title>
        <authorList>
            <consortium name="DOE Joint Genome Institute"/>
            <person name="Vesth T.C."/>
            <person name="Nybo J.L."/>
            <person name="Theobald S."/>
            <person name="Frisvad J.C."/>
            <person name="Larsen T.O."/>
            <person name="Nielsen K.F."/>
            <person name="Hoof J.B."/>
            <person name="Brandl J."/>
            <person name="Salamov A."/>
            <person name="Riley R."/>
            <person name="Gladden J.M."/>
            <person name="Phatale P."/>
            <person name="Nielsen M.T."/>
            <person name="Lyhne E.K."/>
            <person name="Kogle M.E."/>
            <person name="Strasser K."/>
            <person name="McDonnell E."/>
            <person name="Barry K."/>
            <person name="Clum A."/>
            <person name="Chen C."/>
            <person name="Nolan M."/>
            <person name="Sandor L."/>
            <person name="Kuo A."/>
            <person name="Lipzen A."/>
            <person name="Hainaut M."/>
            <person name="Drula E."/>
            <person name="Tsang A."/>
            <person name="Magnuson J.K."/>
            <person name="Henrissat B."/>
            <person name="Wiebenga A."/>
            <person name="Simmons B.A."/>
            <person name="Makela M.R."/>
            <person name="De vries R.P."/>
            <person name="Grigoriev I.V."/>
            <person name="Mortensen U.H."/>
            <person name="Baker S.E."/>
            <person name="Andersen M.R."/>
        </authorList>
    </citation>
    <scope>NUCLEOTIDE SEQUENCE [LARGE SCALE GENOMIC DNA]</scope>
    <source>
        <strain evidence="3 4">ATCC 13496</strain>
    </source>
</reference>
<feature type="compositionally biased region" description="Basic and acidic residues" evidence="1">
    <location>
        <begin position="81"/>
        <end position="91"/>
    </location>
</feature>
<dbReference type="InterPro" id="IPR054256">
    <property type="entry name" value="DUF6987"/>
</dbReference>
<protein>
    <recommendedName>
        <fullName evidence="2">DUF6987 domain-containing protein</fullName>
    </recommendedName>
</protein>
<accession>A0A370C282</accession>
<evidence type="ECO:0000256" key="1">
    <source>
        <dbReference type="SAM" id="MobiDB-lite"/>
    </source>
</evidence>
<name>A0A370C282_ASPNG</name>
<dbReference type="PANTHER" id="PTHR39461">
    <property type="entry name" value="LEA DOMAIN PROTEIN (AFU_ORTHOLOGUE AFUA_8G04920)"/>
    <property type="match status" value="1"/>
</dbReference>
<dbReference type="Pfam" id="PF22485">
    <property type="entry name" value="DUF6987"/>
    <property type="match status" value="1"/>
</dbReference>
<feature type="compositionally biased region" description="Basic and acidic residues" evidence="1">
    <location>
        <begin position="1"/>
        <end position="10"/>
    </location>
</feature>
<feature type="compositionally biased region" description="Basic and acidic residues" evidence="1">
    <location>
        <begin position="35"/>
        <end position="62"/>
    </location>
</feature>
<proteinExistence type="predicted"/>
<evidence type="ECO:0000259" key="2">
    <source>
        <dbReference type="Pfam" id="PF22485"/>
    </source>
</evidence>
<dbReference type="Pfam" id="PF12396">
    <property type="entry name" value="DUF3659"/>
    <property type="match status" value="8"/>
</dbReference>
<feature type="region of interest" description="Disordered" evidence="1">
    <location>
        <begin position="780"/>
        <end position="801"/>
    </location>
</feature>
<dbReference type="EMBL" id="KZ851909">
    <property type="protein sequence ID" value="RDH22014.1"/>
    <property type="molecule type" value="Genomic_DNA"/>
</dbReference>
<dbReference type="AlphaFoldDB" id="A0A370C282"/>
<sequence length="1054" mass="112280">MAATHEDVRQLESLGKGETLKKPSAVRKKAPPKLAKLDKKEKVEKPTLAEKPEEQGETEKVGDVSAGKTPEAGLEEQVGQVEDKAGRAGEEAKEEAEEGLEGEDMEGEDMEEEEEEEEPEQQRGPLEQREAMPPDTAAGSSSTAGLVDKGKAAAVQLGQVGKGIQSMKDQVPTGMVDQVQQKAEEGVQEPTEGMVEPEKEAGLGDAVPKPDISELKEAAMGLGDLKGLSVGEGGNIVNAEGKTIGKVVEGDPADLVGQIVDDDGEILDEDGDLIGRVEVVTEKVDELPKAEELAEKPQLPDISTLEGLKCTKFGSILDAHGNLVGELVEGDAKRLFRGGFELDDKGQFWDHRGNVIGKVQPVLPETEETSIFEGMKDLYVDKEGWVLDDNGQRVGQVVEGDAKKLAGRAVDEDGDILDRHGNLLGRAEPWQEPEEVAEEAVEEKKPDLSSLEGLKPTKLGLVIGPDQVPLGKVVEGDPKHLAGRTIASDGLIWGDNGEVIGQVDLIPENERKDLSRPFQGCMDLMVNGSGWVEDGDGNIVGRVIEGDPEKLQGYDVDEDGEIVDQHGTVLGRAAPCEPPAEEVEAPDLSVLAGKVVNKMGNVVDTNGVVFGRLVTGNPRKLAGKSVDEQGQVWDAAGHVVGQAELIPDAERERPEGPFSGLDGLTVNKEGQVVDPNGTPVGRLVEGDARRLAGRAVDDDGEVLDSAGNCIGRAEPWTAPEEPVSPMAGRKVNREGEVRDEDGNLIGKLTQGELSNLIGRTIDKDGYVVDSAGNKIGECTLLENLPPEPEPEEPEMSPEEREKLAQQEEENELAKKMCSIIQQALDSLEPMCRMITQHIEKANSTPKDELDEEALVKEVKPLIEEAGTILQECKGALRALDPDGHIAANAKARSASQEATPQEHHLAELLKDLTKLVTETIERGKSLIADMPHAKKEINPLWALLSEPLFQIIAAVGLLLSGVLGLVGKLLNGLGLGNLLQGLLGGLGVDKLLEGLGLGTITQGIGLGRESELGSGGKKDSESLFPAIPSGCRKGFPTVGPDTRKGPVRGVISLK</sequence>
<evidence type="ECO:0000313" key="4">
    <source>
        <dbReference type="Proteomes" id="UP000253845"/>
    </source>
</evidence>
<feature type="domain" description="DUF6987" evidence="2">
    <location>
        <begin position="802"/>
        <end position="998"/>
    </location>
</feature>
<organism evidence="3 4">
    <name type="scientific">Aspergillus niger ATCC 13496</name>
    <dbReference type="NCBI Taxonomy" id="1353008"/>
    <lineage>
        <taxon>Eukaryota</taxon>
        <taxon>Fungi</taxon>
        <taxon>Dikarya</taxon>
        <taxon>Ascomycota</taxon>
        <taxon>Pezizomycotina</taxon>
        <taxon>Eurotiomycetes</taxon>
        <taxon>Eurotiomycetidae</taxon>
        <taxon>Eurotiales</taxon>
        <taxon>Aspergillaceae</taxon>
        <taxon>Aspergillus</taxon>
        <taxon>Aspergillus subgen. Circumdati</taxon>
    </lineage>
</organism>
<dbReference type="PANTHER" id="PTHR39461:SF1">
    <property type="entry name" value="LEA DOMAIN PROTEIN (AFU_ORTHOLOGUE AFUA_8G04920)"/>
    <property type="match status" value="1"/>
</dbReference>
<feature type="region of interest" description="Disordered" evidence="1">
    <location>
        <begin position="1"/>
        <end position="147"/>
    </location>
</feature>
<dbReference type="Proteomes" id="UP000253845">
    <property type="component" value="Unassembled WGS sequence"/>
</dbReference>
<evidence type="ECO:0000313" key="3">
    <source>
        <dbReference type="EMBL" id="RDH22014.1"/>
    </source>
</evidence>
<feature type="compositionally biased region" description="Acidic residues" evidence="1">
    <location>
        <begin position="92"/>
        <end position="119"/>
    </location>
</feature>